<dbReference type="InterPro" id="IPR041078">
    <property type="entry name" value="Plavaka"/>
</dbReference>
<name>A0A4Q2D1B7_9AGAR</name>
<feature type="non-terminal residue" evidence="1">
    <location>
        <position position="220"/>
    </location>
</feature>
<reference evidence="1 2" key="1">
    <citation type="submission" date="2019-01" db="EMBL/GenBank/DDBJ databases">
        <title>Draft genome sequence of Psathyrella aberdarensis IHI B618.</title>
        <authorList>
            <person name="Buettner E."/>
            <person name="Kellner H."/>
        </authorList>
    </citation>
    <scope>NUCLEOTIDE SEQUENCE [LARGE SCALE GENOMIC DNA]</scope>
    <source>
        <strain evidence="1 2">IHI B618</strain>
    </source>
</reference>
<comment type="caution">
    <text evidence="1">The sequence shown here is derived from an EMBL/GenBank/DDBJ whole genome shotgun (WGS) entry which is preliminary data.</text>
</comment>
<sequence length="220" mass="25491">MNRDLDGPSGRQTRKLTEELHRSPDETATQLWDSYGIDSDILPFTHDFPRADIHEMLTPDLLHQVIKGSFKDHLVTWVGEYLALEHGEKRADEILDDIDRRIAAAPFFPGLWRFPHGRRFKQWTGDDSKALMKVYLLAIQGHVPDEMVQTISAFLDFCYLVRQADITEDTLKTMDNALQHFYLHWEVFRETGVRPTGFLLPCQHALSHYRNLIEEYGAPG</sequence>
<evidence type="ECO:0000313" key="2">
    <source>
        <dbReference type="Proteomes" id="UP000290288"/>
    </source>
</evidence>
<accession>A0A4Q2D1B7</accession>
<evidence type="ECO:0000313" key="1">
    <source>
        <dbReference type="EMBL" id="RXW12963.1"/>
    </source>
</evidence>
<proteinExistence type="predicted"/>
<dbReference type="Pfam" id="PF18759">
    <property type="entry name" value="Plavaka"/>
    <property type="match status" value="1"/>
</dbReference>
<organism evidence="1 2">
    <name type="scientific">Candolleomyces aberdarensis</name>
    <dbReference type="NCBI Taxonomy" id="2316362"/>
    <lineage>
        <taxon>Eukaryota</taxon>
        <taxon>Fungi</taxon>
        <taxon>Dikarya</taxon>
        <taxon>Basidiomycota</taxon>
        <taxon>Agaricomycotina</taxon>
        <taxon>Agaricomycetes</taxon>
        <taxon>Agaricomycetidae</taxon>
        <taxon>Agaricales</taxon>
        <taxon>Agaricineae</taxon>
        <taxon>Psathyrellaceae</taxon>
        <taxon>Candolleomyces</taxon>
    </lineage>
</organism>
<dbReference type="AlphaFoldDB" id="A0A4Q2D1B7"/>
<keyword evidence="2" id="KW-1185">Reference proteome</keyword>
<dbReference type="Proteomes" id="UP000290288">
    <property type="component" value="Unassembled WGS sequence"/>
</dbReference>
<dbReference type="OrthoDB" id="3199698at2759"/>
<gene>
    <name evidence="1" type="ORF">EST38_g12891</name>
</gene>
<dbReference type="STRING" id="2316362.A0A4Q2D1B7"/>
<protein>
    <submittedName>
        <fullName evidence="1">Uncharacterized protein</fullName>
    </submittedName>
</protein>
<dbReference type="EMBL" id="SDEE01001060">
    <property type="protein sequence ID" value="RXW12963.1"/>
    <property type="molecule type" value="Genomic_DNA"/>
</dbReference>